<comment type="caution">
    <text evidence="6">The sequence shown here is derived from an EMBL/GenBank/DDBJ whole genome shotgun (WGS) entry which is preliminary data.</text>
</comment>
<dbReference type="PANTHER" id="PTHR30290">
    <property type="entry name" value="PERIPLASMIC BINDING COMPONENT OF ABC TRANSPORTER"/>
    <property type="match status" value="1"/>
</dbReference>
<keyword evidence="3" id="KW-0813">Transport</keyword>
<evidence type="ECO:0000256" key="4">
    <source>
        <dbReference type="ARBA" id="ARBA00022729"/>
    </source>
</evidence>
<comment type="similarity">
    <text evidence="2">Belongs to the bacterial solute-binding protein 5 family.</text>
</comment>
<dbReference type="InterPro" id="IPR039424">
    <property type="entry name" value="SBP_5"/>
</dbReference>
<dbReference type="PANTHER" id="PTHR30290:SF10">
    <property type="entry name" value="PERIPLASMIC OLIGOPEPTIDE-BINDING PROTEIN-RELATED"/>
    <property type="match status" value="1"/>
</dbReference>
<keyword evidence="4" id="KW-0732">Signal</keyword>
<dbReference type="PIRSF" id="PIRSF002741">
    <property type="entry name" value="MppA"/>
    <property type="match status" value="1"/>
</dbReference>
<dbReference type="AlphaFoldDB" id="A0AAW5JRV3"/>
<sequence>MPALILAVALTLTSCGGGRENTSVVTTDANGSGQSITYVHSGEEVPMERTLAADTLYVGAYGENFVTSTLNSVGYNNLIAISLIYDTLFIKDFQTGEVKNGIAERYEYLETEEGLFLHIVIRPEARFQSGEPITAEDCYHSAVSRFAVLGTIRTYLGDTVNIEKSYYEGDRDLYIALNQYDRTILECLSCQWFSIANKSFEDTATDDDFWDKVDGSGPFLILEQNSGDSMLLQVDDDYWGWGITCQRPSYDYLSVKFYSESSVMMIDYENGLLDACLGLGVSETGLITSGGEAHSNLKIVSSGNYTVICLPAYNEAFSDPRVREAISCAIDTDSAAKIAYGALGITMDAYVSSMAPYRKEYQTNRYDPERARGLLREAGYEDGELELYTVVSSNDSASVTLGELVQAYLDEVGVKLTVESYDFPTAIQLQRNGSVDLCICTFYTMNSDISGCFIQLPEGSYNQAAWLTQLDARLDAKLKEGRYTDSDEAAGQAYDWVQDWLYENMWYLPVVEYNTAFICRDYVDDSGFDNLMHARDIRNLDLLPTESPALS</sequence>
<protein>
    <submittedName>
        <fullName evidence="6">ABC transporter substrate-binding protein</fullName>
    </submittedName>
</protein>
<dbReference type="InterPro" id="IPR030678">
    <property type="entry name" value="Peptide/Ni-bd"/>
</dbReference>
<dbReference type="GO" id="GO:0030313">
    <property type="term" value="C:cell envelope"/>
    <property type="evidence" value="ECO:0007669"/>
    <property type="project" value="UniProtKB-SubCell"/>
</dbReference>
<gene>
    <name evidence="6" type="ORF">NE579_11670</name>
</gene>
<accession>A0AAW5JRV3</accession>
<reference evidence="6" key="1">
    <citation type="submission" date="2022-06" db="EMBL/GenBank/DDBJ databases">
        <title>Isolation of gut microbiota from human fecal samples.</title>
        <authorList>
            <person name="Pamer E.G."/>
            <person name="Barat B."/>
            <person name="Waligurski E."/>
            <person name="Medina S."/>
            <person name="Paddock L."/>
            <person name="Mostad J."/>
        </authorList>
    </citation>
    <scope>NUCLEOTIDE SEQUENCE</scope>
    <source>
        <strain evidence="6">DFI.9.91</strain>
    </source>
</reference>
<dbReference type="GO" id="GO:0042597">
    <property type="term" value="C:periplasmic space"/>
    <property type="evidence" value="ECO:0007669"/>
    <property type="project" value="UniProtKB-ARBA"/>
</dbReference>
<dbReference type="GO" id="GO:0015833">
    <property type="term" value="P:peptide transport"/>
    <property type="evidence" value="ECO:0007669"/>
    <property type="project" value="TreeGrafter"/>
</dbReference>
<dbReference type="InterPro" id="IPR000914">
    <property type="entry name" value="SBP_5_dom"/>
</dbReference>
<dbReference type="CDD" id="cd00995">
    <property type="entry name" value="PBP2_NikA_DppA_OppA_like"/>
    <property type="match status" value="1"/>
</dbReference>
<feature type="domain" description="Solute-binding protein family 5" evidence="5">
    <location>
        <begin position="97"/>
        <end position="448"/>
    </location>
</feature>
<evidence type="ECO:0000256" key="1">
    <source>
        <dbReference type="ARBA" id="ARBA00004196"/>
    </source>
</evidence>
<proteinExistence type="inferred from homology"/>
<comment type="subcellular location">
    <subcellularLocation>
        <location evidence="1">Cell envelope</location>
    </subcellularLocation>
</comment>
<dbReference type="GO" id="GO:1904680">
    <property type="term" value="F:peptide transmembrane transporter activity"/>
    <property type="evidence" value="ECO:0007669"/>
    <property type="project" value="TreeGrafter"/>
</dbReference>
<evidence type="ECO:0000313" key="7">
    <source>
        <dbReference type="Proteomes" id="UP001204562"/>
    </source>
</evidence>
<dbReference type="Proteomes" id="UP001204562">
    <property type="component" value="Unassembled WGS sequence"/>
</dbReference>
<dbReference type="EMBL" id="JANFYS010000024">
    <property type="protein sequence ID" value="MCQ4771115.1"/>
    <property type="molecule type" value="Genomic_DNA"/>
</dbReference>
<dbReference type="Pfam" id="PF00496">
    <property type="entry name" value="SBP_bac_5"/>
    <property type="match status" value="1"/>
</dbReference>
<name>A0AAW5JRV3_9FIRM</name>
<evidence type="ECO:0000256" key="2">
    <source>
        <dbReference type="ARBA" id="ARBA00005695"/>
    </source>
</evidence>
<evidence type="ECO:0000313" key="6">
    <source>
        <dbReference type="EMBL" id="MCQ4771115.1"/>
    </source>
</evidence>
<dbReference type="Gene3D" id="3.40.190.10">
    <property type="entry name" value="Periplasmic binding protein-like II"/>
    <property type="match status" value="1"/>
</dbReference>
<evidence type="ECO:0000256" key="3">
    <source>
        <dbReference type="ARBA" id="ARBA00022448"/>
    </source>
</evidence>
<dbReference type="GO" id="GO:0043190">
    <property type="term" value="C:ATP-binding cassette (ABC) transporter complex"/>
    <property type="evidence" value="ECO:0007669"/>
    <property type="project" value="InterPro"/>
</dbReference>
<dbReference type="SUPFAM" id="SSF53850">
    <property type="entry name" value="Periplasmic binding protein-like II"/>
    <property type="match status" value="1"/>
</dbReference>
<dbReference type="Gene3D" id="3.10.105.10">
    <property type="entry name" value="Dipeptide-binding Protein, Domain 3"/>
    <property type="match status" value="1"/>
</dbReference>
<evidence type="ECO:0000259" key="5">
    <source>
        <dbReference type="Pfam" id="PF00496"/>
    </source>
</evidence>
<organism evidence="6 7">
    <name type="scientific">Intestinimonas massiliensis</name>
    <name type="common">ex Afouda et al. 2020</name>
    <dbReference type="NCBI Taxonomy" id="1673721"/>
    <lineage>
        <taxon>Bacteria</taxon>
        <taxon>Bacillati</taxon>
        <taxon>Bacillota</taxon>
        <taxon>Clostridia</taxon>
        <taxon>Eubacteriales</taxon>
        <taxon>Intestinimonas</taxon>
    </lineage>
</organism>